<comment type="caution">
    <text evidence="18">The sequence shown here is derived from an EMBL/GenBank/DDBJ whole genome shotgun (WGS) entry which is preliminary data.</text>
</comment>
<evidence type="ECO:0000256" key="13">
    <source>
        <dbReference type="ARBA" id="ARBA00045085"/>
    </source>
</evidence>
<protein>
    <recommendedName>
        <fullName evidence="4 15">Dolichyl-phosphate-mannose--protein mannosyltransferase</fullName>
        <ecNumber evidence="4 15">2.4.1.109</ecNumber>
    </recommendedName>
</protein>
<comment type="catalytic activity">
    <reaction evidence="14 15">
        <text>a di-trans,poly-cis-dolichyl beta-D-mannosyl phosphate + L-seryl-[protein] = 3-O-(alpha-D-mannosyl)-L-seryl-[protein] + a di-trans,poly-cis-dolichyl phosphate + H(+)</text>
        <dbReference type="Rhea" id="RHEA:17377"/>
        <dbReference type="Rhea" id="RHEA-COMP:9863"/>
        <dbReference type="Rhea" id="RHEA-COMP:13546"/>
        <dbReference type="Rhea" id="RHEA-COMP:19498"/>
        <dbReference type="Rhea" id="RHEA-COMP:19501"/>
        <dbReference type="ChEBI" id="CHEBI:15378"/>
        <dbReference type="ChEBI" id="CHEBI:29999"/>
        <dbReference type="ChEBI" id="CHEBI:57683"/>
        <dbReference type="ChEBI" id="CHEBI:58211"/>
        <dbReference type="ChEBI" id="CHEBI:137321"/>
        <dbReference type="EC" id="2.4.1.109"/>
    </reaction>
</comment>
<dbReference type="STRING" id="5627.A0A1C7LR08"/>
<dbReference type="FunFam" id="2.80.10.50:FF:000034">
    <property type="entry name" value="Dolichyl-phosphate-mannose-protein mannosyltransferase 1"/>
    <property type="match status" value="1"/>
</dbReference>
<feature type="transmembrane region" description="Helical" evidence="15">
    <location>
        <begin position="202"/>
        <end position="220"/>
    </location>
</feature>
<evidence type="ECO:0000259" key="17">
    <source>
        <dbReference type="PROSITE" id="PS50919"/>
    </source>
</evidence>
<evidence type="ECO:0000313" key="19">
    <source>
        <dbReference type="Proteomes" id="UP000092993"/>
    </source>
</evidence>
<keyword evidence="6 15" id="KW-0808">Transferase</keyword>
<evidence type="ECO:0000256" key="10">
    <source>
        <dbReference type="ARBA" id="ARBA00022989"/>
    </source>
</evidence>
<evidence type="ECO:0000256" key="3">
    <source>
        <dbReference type="ARBA" id="ARBA00007222"/>
    </source>
</evidence>
<sequence length="935" mass="104760">MSGNVRARRPASPPPGLTHAAPTSQRFPHPRRDHLDADERKEAASRGYRPGRKSHFTGGLNLTSAEWKLLLLVVLVASGVRLFRLSRPNSVVFDEVHFGKFASRYIKSQYFVDVHPPLAKLLITLAGWTFGYDGNFDFKDIAKVYERVPYVAMRMVPATLGIATVPLAYLTLRALDCRATSALLASLLITFENGLITQSRHILLDSPLIFFTALTVFSWTGFCNEDNQEPFTESWWTWLVLSGLSLGAVVSCKWVGLFTIATVGLGTLKQLWLLLGDIRVPPRLFIKHFLARALCLIAIPILFYMSMFGIHLLILSNSGEGDGFMSSEFQHTLNGRGMADTFADVAVGSEVTIRHVNTQGGYLHSHPSVYPGGSKQQQVTLYPHRDSNNDWRILNASMEVNAMIDWENQPLEYVTSGMRIRLRHLSTNTSLHSHDVRPPVSDVDFQQEVSAYGHASHAGDANDDWIVEIDKGDRRDKESSKRLRTLRTHFKLKHAMTGCYLFSHKVKLPEWGFEQQEVTCNKQAVKENSLWFIETATHPKLPPDAPKVNYKLPGFLAKFVELQKVMWTTNAGLTDRHTFDSRPDAWPRLLRGINFWVKDHRQIYLLGNPMIWWLSTAAVFTYMAVRGFLILRAKRGYRDFENTKLVKYDTLCGFLFVGWFLHYFPFYLMGRQLFLHHYSRAIAAVLLIIAIWNYSYFSPLAYGLPWTKAKCNRARWLKTWDFSCNDFLDNYSDYNSVVVPTPQRPPISVGGEGRGAVVINEKPVEVPAEPSAETSIAFGQAEPGRDIFAGHPHDDIMSKDKPQPVVEKEREEKKISSMNGEETTTIAPESSQDVSQTQVEEFSSPSESTATPSVATSTSTEEVLSSISGQSASASAESTSTDSSSTESTSTQSSTSLTEAADEGATKSQGPKPEDEAEADRARKELFPETSATDD</sequence>
<feature type="transmembrane region" description="Helical" evidence="15">
    <location>
        <begin position="681"/>
        <end position="704"/>
    </location>
</feature>
<dbReference type="Pfam" id="PF02366">
    <property type="entry name" value="PMT"/>
    <property type="match status" value="1"/>
</dbReference>
<dbReference type="GO" id="GO:0004169">
    <property type="term" value="F:dolichyl-phosphate-mannose-protein mannosyltransferase activity"/>
    <property type="evidence" value="ECO:0007669"/>
    <property type="project" value="UniProtKB-UniRule"/>
</dbReference>
<feature type="compositionally biased region" description="Polar residues" evidence="16">
    <location>
        <begin position="816"/>
        <end position="839"/>
    </location>
</feature>
<evidence type="ECO:0000313" key="18">
    <source>
        <dbReference type="EMBL" id="OBZ66626.1"/>
    </source>
</evidence>
<dbReference type="Pfam" id="PF16192">
    <property type="entry name" value="PMT_4TMC"/>
    <property type="match status" value="1"/>
</dbReference>
<comment type="function">
    <text evidence="15">Transfers mannose from Dol-P-mannose to Ser or Thr residues on proteins.</text>
</comment>
<evidence type="ECO:0000256" key="16">
    <source>
        <dbReference type="SAM" id="MobiDB-lite"/>
    </source>
</evidence>
<comment type="pathway">
    <text evidence="2 15">Protein modification; protein glycosylation.</text>
</comment>
<keyword evidence="9 15" id="KW-0256">Endoplasmic reticulum</keyword>
<keyword evidence="7 15" id="KW-0812">Transmembrane</keyword>
<dbReference type="GO" id="GO:0031502">
    <property type="term" value="C:dolichyl-phosphate-mannose-protein mannosyltransferase complex"/>
    <property type="evidence" value="ECO:0007669"/>
    <property type="project" value="UniProtKB-ARBA"/>
</dbReference>
<feature type="compositionally biased region" description="Basic and acidic residues" evidence="16">
    <location>
        <begin position="33"/>
        <end position="44"/>
    </location>
</feature>
<dbReference type="Gene3D" id="2.80.10.50">
    <property type="match status" value="1"/>
</dbReference>
<keyword evidence="11 15" id="KW-0472">Membrane</keyword>
<feature type="region of interest" description="Disordered" evidence="16">
    <location>
        <begin position="1"/>
        <end position="50"/>
    </location>
</feature>
<evidence type="ECO:0000256" key="7">
    <source>
        <dbReference type="ARBA" id="ARBA00022692"/>
    </source>
</evidence>
<dbReference type="PANTHER" id="PTHR10050">
    <property type="entry name" value="DOLICHYL-PHOSPHATE-MANNOSE--PROTEIN MANNOSYLTRANSFERASE"/>
    <property type="match status" value="1"/>
</dbReference>
<evidence type="ECO:0000256" key="9">
    <source>
        <dbReference type="ARBA" id="ARBA00022824"/>
    </source>
</evidence>
<feature type="compositionally biased region" description="Basic and acidic residues" evidence="16">
    <location>
        <begin position="791"/>
        <end position="815"/>
    </location>
</feature>
<dbReference type="AlphaFoldDB" id="A0A1C7LR08"/>
<dbReference type="UniPathway" id="UPA00378"/>
<dbReference type="Pfam" id="PF02815">
    <property type="entry name" value="MIR"/>
    <property type="match status" value="1"/>
</dbReference>
<dbReference type="PANTHER" id="PTHR10050:SF50">
    <property type="entry name" value="DOLICHYL-PHOSPHATE-MANNOSE--PROTEIN MANNOSYLTRANSFERASE 1-RELATED"/>
    <property type="match status" value="1"/>
</dbReference>
<dbReference type="CDD" id="cd23283">
    <property type="entry name" value="beta-trefoil_MIR_PMT1-like"/>
    <property type="match status" value="1"/>
</dbReference>
<gene>
    <name evidence="18" type="primary">PMT1</name>
    <name evidence="18" type="ORF">A0H81_13420</name>
</gene>
<feature type="domain" description="MIR" evidence="17">
    <location>
        <begin position="342"/>
        <end position="396"/>
    </location>
</feature>
<dbReference type="SUPFAM" id="SSF82109">
    <property type="entry name" value="MIR domain"/>
    <property type="match status" value="1"/>
</dbReference>
<evidence type="ECO:0000256" key="12">
    <source>
        <dbReference type="ARBA" id="ARBA00023180"/>
    </source>
</evidence>
<proteinExistence type="inferred from homology"/>
<dbReference type="PROSITE" id="PS50919">
    <property type="entry name" value="MIR"/>
    <property type="match status" value="3"/>
</dbReference>
<comment type="similarity">
    <text evidence="3 15">Belongs to the glycosyltransferase 39 family.</text>
</comment>
<dbReference type="OrthoDB" id="292747at2759"/>
<dbReference type="OMA" id="KNVTPRL"/>
<evidence type="ECO:0000256" key="5">
    <source>
        <dbReference type="ARBA" id="ARBA00022676"/>
    </source>
</evidence>
<feature type="transmembrane region" description="Helical" evidence="15">
    <location>
        <begin position="235"/>
        <end position="268"/>
    </location>
</feature>
<dbReference type="Proteomes" id="UP000092993">
    <property type="component" value="Unassembled WGS sequence"/>
</dbReference>
<feature type="domain" description="MIR" evidence="17">
    <location>
        <begin position="480"/>
        <end position="536"/>
    </location>
</feature>
<evidence type="ECO:0000256" key="11">
    <source>
        <dbReference type="ARBA" id="ARBA00023136"/>
    </source>
</evidence>
<evidence type="ECO:0000256" key="8">
    <source>
        <dbReference type="ARBA" id="ARBA00022737"/>
    </source>
</evidence>
<feature type="domain" description="MIR" evidence="17">
    <location>
        <begin position="411"/>
        <end position="470"/>
    </location>
</feature>
<dbReference type="EMBL" id="LUGG01000029">
    <property type="protein sequence ID" value="OBZ66626.1"/>
    <property type="molecule type" value="Genomic_DNA"/>
</dbReference>
<accession>A0A1C7LR08</accession>
<dbReference type="InterPro" id="IPR036300">
    <property type="entry name" value="MIR_dom_sf"/>
</dbReference>
<keyword evidence="10 15" id="KW-1133">Transmembrane helix</keyword>
<keyword evidence="5 15" id="KW-0328">Glycosyltransferase</keyword>
<dbReference type="SMART" id="SM00472">
    <property type="entry name" value="MIR"/>
    <property type="match status" value="3"/>
</dbReference>
<keyword evidence="12" id="KW-0325">Glycoprotein</keyword>
<keyword evidence="19" id="KW-1185">Reference proteome</keyword>
<feature type="transmembrane region" description="Helical" evidence="15">
    <location>
        <begin position="289"/>
        <end position="314"/>
    </location>
</feature>
<evidence type="ECO:0000256" key="2">
    <source>
        <dbReference type="ARBA" id="ARBA00004922"/>
    </source>
</evidence>
<dbReference type="InterPro" id="IPR003342">
    <property type="entry name" value="ArnT-like_N"/>
</dbReference>
<comment type="catalytic activity">
    <reaction evidence="13 15">
        <text>a di-trans,poly-cis-dolichyl beta-D-mannosyl phosphate + L-threonyl-[protein] = 3-O-(alpha-D-mannosyl)-L-threonyl-[protein] + a di-trans,poly-cis-dolichyl phosphate + H(+)</text>
        <dbReference type="Rhea" id="RHEA:53396"/>
        <dbReference type="Rhea" id="RHEA-COMP:11060"/>
        <dbReference type="Rhea" id="RHEA-COMP:13547"/>
        <dbReference type="Rhea" id="RHEA-COMP:19498"/>
        <dbReference type="Rhea" id="RHEA-COMP:19501"/>
        <dbReference type="ChEBI" id="CHEBI:15378"/>
        <dbReference type="ChEBI" id="CHEBI:30013"/>
        <dbReference type="ChEBI" id="CHEBI:57683"/>
        <dbReference type="ChEBI" id="CHEBI:58211"/>
        <dbReference type="ChEBI" id="CHEBI:137323"/>
        <dbReference type="EC" id="2.4.1.109"/>
    </reaction>
</comment>
<evidence type="ECO:0000256" key="4">
    <source>
        <dbReference type="ARBA" id="ARBA00012839"/>
    </source>
</evidence>
<feature type="transmembrane region" description="Helical" evidence="15">
    <location>
        <begin position="651"/>
        <end position="669"/>
    </location>
</feature>
<evidence type="ECO:0000256" key="14">
    <source>
        <dbReference type="ARBA" id="ARBA00045102"/>
    </source>
</evidence>
<dbReference type="InterPro" id="IPR016093">
    <property type="entry name" value="MIR_motif"/>
</dbReference>
<feature type="region of interest" description="Disordered" evidence="16">
    <location>
        <begin position="779"/>
        <end position="935"/>
    </location>
</feature>
<keyword evidence="8" id="KW-0677">Repeat</keyword>
<evidence type="ECO:0000256" key="15">
    <source>
        <dbReference type="RuleBase" id="RU367007"/>
    </source>
</evidence>
<dbReference type="InterPro" id="IPR032421">
    <property type="entry name" value="PMT_4TMC"/>
</dbReference>
<feature type="compositionally biased region" description="Low complexity" evidence="16">
    <location>
        <begin position="840"/>
        <end position="899"/>
    </location>
</feature>
<comment type="subcellular location">
    <subcellularLocation>
        <location evidence="1 15">Endoplasmic reticulum membrane</location>
        <topology evidence="1 15">Multi-pass membrane protein</topology>
    </subcellularLocation>
</comment>
<reference evidence="18 19" key="1">
    <citation type="submission" date="2016-03" db="EMBL/GenBank/DDBJ databases">
        <title>Whole genome sequencing of Grifola frondosa 9006-11.</title>
        <authorList>
            <person name="Min B."/>
            <person name="Park H."/>
            <person name="Kim J.-G."/>
            <person name="Cho H."/>
            <person name="Oh Y.-L."/>
            <person name="Kong W.-S."/>
            <person name="Choi I.-G."/>
        </authorList>
    </citation>
    <scope>NUCLEOTIDE SEQUENCE [LARGE SCALE GENOMIC DNA]</scope>
    <source>
        <strain evidence="18 19">9006-11</strain>
    </source>
</reference>
<feature type="transmembrane region" description="Helical" evidence="15">
    <location>
        <begin position="151"/>
        <end position="172"/>
    </location>
</feature>
<name>A0A1C7LR08_GRIFR</name>
<feature type="transmembrane region" description="Helical" evidence="15">
    <location>
        <begin position="610"/>
        <end position="631"/>
    </location>
</feature>
<evidence type="ECO:0000256" key="1">
    <source>
        <dbReference type="ARBA" id="ARBA00004477"/>
    </source>
</evidence>
<dbReference type="InterPro" id="IPR027005">
    <property type="entry name" value="PMT-like"/>
</dbReference>
<evidence type="ECO:0000256" key="6">
    <source>
        <dbReference type="ARBA" id="ARBA00022679"/>
    </source>
</evidence>
<dbReference type="EC" id="2.4.1.109" evidence="4 15"/>
<organism evidence="18 19">
    <name type="scientific">Grifola frondosa</name>
    <name type="common">Maitake</name>
    <name type="synonym">Polyporus frondosus</name>
    <dbReference type="NCBI Taxonomy" id="5627"/>
    <lineage>
        <taxon>Eukaryota</taxon>
        <taxon>Fungi</taxon>
        <taxon>Dikarya</taxon>
        <taxon>Basidiomycota</taxon>
        <taxon>Agaricomycotina</taxon>
        <taxon>Agaricomycetes</taxon>
        <taxon>Polyporales</taxon>
        <taxon>Grifolaceae</taxon>
        <taxon>Grifola</taxon>
    </lineage>
</organism>